<feature type="chain" id="PRO_5047445422" description="Secreted protein" evidence="1">
    <location>
        <begin position="34"/>
        <end position="156"/>
    </location>
</feature>
<evidence type="ECO:0000256" key="1">
    <source>
        <dbReference type="SAM" id="SignalP"/>
    </source>
</evidence>
<dbReference type="EMBL" id="JACWMS010000001">
    <property type="protein sequence ID" value="MBD1318878.1"/>
    <property type="molecule type" value="Genomic_DNA"/>
</dbReference>
<sequence>MTGRRTTIRAAACAAAAAGMAIGVIAGGGTANAAPKMLRVDQVPNVGVTVDRNGLSGGFAATLAATATGADTTRLRILPVGDACSRNLGQTRVAITWRNERTNHTDDVVFATCTAGKPSPGAEIRAGHGRISFTTTIIGKADRAFTVTPGVGWFIR</sequence>
<name>A0ABR7W7T1_9ACTN</name>
<feature type="signal peptide" evidence="1">
    <location>
        <begin position="1"/>
        <end position="33"/>
    </location>
</feature>
<keyword evidence="1" id="KW-0732">Signal</keyword>
<protein>
    <recommendedName>
        <fullName evidence="4">Secreted protein</fullName>
    </recommendedName>
</protein>
<keyword evidence="3" id="KW-1185">Reference proteome</keyword>
<evidence type="ECO:0000313" key="3">
    <source>
        <dbReference type="Proteomes" id="UP000602395"/>
    </source>
</evidence>
<reference evidence="2 3" key="1">
    <citation type="submission" date="2020-09" db="EMBL/GenBank/DDBJ databases">
        <title>Novel species in genus Gordonia.</title>
        <authorList>
            <person name="Zhang G."/>
        </authorList>
    </citation>
    <scope>NUCLEOTIDE SEQUENCE [LARGE SCALE GENOMIC DNA]</scope>
    <source>
        <strain evidence="2 3">ON-33</strain>
    </source>
</reference>
<dbReference type="Proteomes" id="UP000602395">
    <property type="component" value="Unassembled WGS sequence"/>
</dbReference>
<dbReference type="RefSeq" id="WP_164308608.1">
    <property type="nucleotide sequence ID" value="NZ_BAABAD010000003.1"/>
</dbReference>
<gene>
    <name evidence="2" type="ORF">IDF66_04715</name>
</gene>
<comment type="caution">
    <text evidence="2">The sequence shown here is derived from an EMBL/GenBank/DDBJ whole genome shotgun (WGS) entry which is preliminary data.</text>
</comment>
<organism evidence="2 3">
    <name type="scientific">Gordonia hankookensis</name>
    <dbReference type="NCBI Taxonomy" id="589403"/>
    <lineage>
        <taxon>Bacteria</taxon>
        <taxon>Bacillati</taxon>
        <taxon>Actinomycetota</taxon>
        <taxon>Actinomycetes</taxon>
        <taxon>Mycobacteriales</taxon>
        <taxon>Gordoniaceae</taxon>
        <taxon>Gordonia</taxon>
    </lineage>
</organism>
<evidence type="ECO:0000313" key="2">
    <source>
        <dbReference type="EMBL" id="MBD1318878.1"/>
    </source>
</evidence>
<dbReference type="PROSITE" id="PS51318">
    <property type="entry name" value="TAT"/>
    <property type="match status" value="1"/>
</dbReference>
<proteinExistence type="predicted"/>
<evidence type="ECO:0008006" key="4">
    <source>
        <dbReference type="Google" id="ProtNLM"/>
    </source>
</evidence>
<dbReference type="InterPro" id="IPR006311">
    <property type="entry name" value="TAT_signal"/>
</dbReference>
<accession>A0ABR7W7T1</accession>